<keyword evidence="5" id="KW-1185">Reference proteome</keyword>
<dbReference type="SMART" id="SM00360">
    <property type="entry name" value="RRM"/>
    <property type="match status" value="1"/>
</dbReference>
<dbReference type="InterPro" id="IPR012677">
    <property type="entry name" value="Nucleotide-bd_a/b_plait_sf"/>
</dbReference>
<evidence type="ECO:0000259" key="3">
    <source>
        <dbReference type="PROSITE" id="PS50102"/>
    </source>
</evidence>
<dbReference type="InterPro" id="IPR050502">
    <property type="entry name" value="Euk_RNA-bind_prot"/>
</dbReference>
<evidence type="ECO:0000256" key="2">
    <source>
        <dbReference type="PROSITE-ProRule" id="PRU00176"/>
    </source>
</evidence>
<dbReference type="SUPFAM" id="SSF54928">
    <property type="entry name" value="RNA-binding domain, RBD"/>
    <property type="match status" value="1"/>
</dbReference>
<feature type="domain" description="RRM" evidence="3">
    <location>
        <begin position="50"/>
        <end position="130"/>
    </location>
</feature>
<name>A0A9D5AGU2_PEA</name>
<sequence>MEPGQMEETGKLIALSYEEDDSEIDIQSEITYAKKCAELEFSELTEEEEAELLVGNLPLDVDNDKLATLFEQAGTVDSAKVIHKKTTDNQSLVGHGYVTMITVKEAESAIDKFNGYDYDGSLLSVNKANTRRSRPEQPRISEPVTKAYVGNLPWEVDNTKLEKNFSEHGKVVSA</sequence>
<reference evidence="4 5" key="1">
    <citation type="journal article" date="2022" name="Nat. Genet.">
        <title>Improved pea reference genome and pan-genome highlight genomic features and evolutionary characteristics.</title>
        <authorList>
            <person name="Yang T."/>
            <person name="Liu R."/>
            <person name="Luo Y."/>
            <person name="Hu S."/>
            <person name="Wang D."/>
            <person name="Wang C."/>
            <person name="Pandey M.K."/>
            <person name="Ge S."/>
            <person name="Xu Q."/>
            <person name="Li N."/>
            <person name="Li G."/>
            <person name="Huang Y."/>
            <person name="Saxena R.K."/>
            <person name="Ji Y."/>
            <person name="Li M."/>
            <person name="Yan X."/>
            <person name="He Y."/>
            <person name="Liu Y."/>
            <person name="Wang X."/>
            <person name="Xiang C."/>
            <person name="Varshney R.K."/>
            <person name="Ding H."/>
            <person name="Gao S."/>
            <person name="Zong X."/>
        </authorList>
    </citation>
    <scope>NUCLEOTIDE SEQUENCE [LARGE SCALE GENOMIC DNA]</scope>
    <source>
        <strain evidence="4 5">cv. Zhongwan 6</strain>
    </source>
</reference>
<dbReference type="GO" id="GO:1901259">
    <property type="term" value="P:chloroplast rRNA processing"/>
    <property type="evidence" value="ECO:0007669"/>
    <property type="project" value="TreeGrafter"/>
</dbReference>
<dbReference type="InterPro" id="IPR035979">
    <property type="entry name" value="RBD_domain_sf"/>
</dbReference>
<dbReference type="PANTHER" id="PTHR48025:SF3">
    <property type="entry name" value="31 KDA RIBONUCLEOPROTEIN, CHLOROPLASTIC-RELATED"/>
    <property type="match status" value="1"/>
</dbReference>
<organism evidence="4 5">
    <name type="scientific">Pisum sativum</name>
    <name type="common">Garden pea</name>
    <name type="synonym">Lathyrus oleraceus</name>
    <dbReference type="NCBI Taxonomy" id="3888"/>
    <lineage>
        <taxon>Eukaryota</taxon>
        <taxon>Viridiplantae</taxon>
        <taxon>Streptophyta</taxon>
        <taxon>Embryophyta</taxon>
        <taxon>Tracheophyta</taxon>
        <taxon>Spermatophyta</taxon>
        <taxon>Magnoliopsida</taxon>
        <taxon>eudicotyledons</taxon>
        <taxon>Gunneridae</taxon>
        <taxon>Pentapetalae</taxon>
        <taxon>rosids</taxon>
        <taxon>fabids</taxon>
        <taxon>Fabales</taxon>
        <taxon>Fabaceae</taxon>
        <taxon>Papilionoideae</taxon>
        <taxon>50 kb inversion clade</taxon>
        <taxon>NPAAA clade</taxon>
        <taxon>Hologalegina</taxon>
        <taxon>IRL clade</taxon>
        <taxon>Fabeae</taxon>
        <taxon>Lathyrus</taxon>
    </lineage>
</organism>
<dbReference type="Gramene" id="Psat5g118000.1">
    <property type="protein sequence ID" value="Psat5g118000.1.cds"/>
    <property type="gene ID" value="Psat5g118000"/>
</dbReference>
<dbReference type="Proteomes" id="UP001058974">
    <property type="component" value="Chromosome 5"/>
</dbReference>
<evidence type="ECO:0000256" key="1">
    <source>
        <dbReference type="ARBA" id="ARBA00022884"/>
    </source>
</evidence>
<dbReference type="GO" id="GO:0009535">
    <property type="term" value="C:chloroplast thylakoid membrane"/>
    <property type="evidence" value="ECO:0007669"/>
    <property type="project" value="TreeGrafter"/>
</dbReference>
<comment type="caution">
    <text evidence="4">The sequence shown here is derived from an EMBL/GenBank/DDBJ whole genome shotgun (WGS) entry which is preliminary data.</text>
</comment>
<dbReference type="Gramene" id="PSAT_LOCUS22335_t1">
    <property type="protein sequence ID" value="CAL5203250.1"/>
    <property type="gene ID" value="PSAT_LOCUS22335"/>
</dbReference>
<gene>
    <name evidence="4" type="ORF">KIW84_053482</name>
</gene>
<keyword evidence="1 2" id="KW-0694">RNA-binding</keyword>
<accession>A0A9D5AGU2</accession>
<dbReference type="Gene3D" id="3.30.70.330">
    <property type="match status" value="2"/>
</dbReference>
<dbReference type="PROSITE" id="PS50102">
    <property type="entry name" value="RRM"/>
    <property type="match status" value="1"/>
</dbReference>
<dbReference type="EMBL" id="JAMSHJ010000005">
    <property type="protein sequence ID" value="KAI5407244.1"/>
    <property type="molecule type" value="Genomic_DNA"/>
</dbReference>
<dbReference type="Gramene" id="Psat05G0348200-T1">
    <property type="protein sequence ID" value="KAI5407244.1"/>
    <property type="gene ID" value="KIW84_053482"/>
</dbReference>
<dbReference type="InterPro" id="IPR000504">
    <property type="entry name" value="RRM_dom"/>
</dbReference>
<evidence type="ECO:0000313" key="5">
    <source>
        <dbReference type="Proteomes" id="UP001058974"/>
    </source>
</evidence>
<dbReference type="AlphaFoldDB" id="A0A9D5AGU2"/>
<dbReference type="GO" id="GO:0003729">
    <property type="term" value="F:mRNA binding"/>
    <property type="evidence" value="ECO:0007669"/>
    <property type="project" value="TreeGrafter"/>
</dbReference>
<protein>
    <recommendedName>
        <fullName evidence="3">RRM domain-containing protein</fullName>
    </recommendedName>
</protein>
<evidence type="ECO:0000313" key="4">
    <source>
        <dbReference type="EMBL" id="KAI5407244.1"/>
    </source>
</evidence>
<dbReference type="PANTHER" id="PTHR48025">
    <property type="entry name" value="OS02G0815200 PROTEIN"/>
    <property type="match status" value="1"/>
</dbReference>
<proteinExistence type="predicted"/>
<dbReference type="Pfam" id="PF00076">
    <property type="entry name" value="RRM_1"/>
    <property type="match status" value="1"/>
</dbReference>